<feature type="domain" description="MADF" evidence="3">
    <location>
        <begin position="5"/>
        <end position="97"/>
    </location>
</feature>
<feature type="compositionally biased region" description="Polar residues" evidence="2">
    <location>
        <begin position="101"/>
        <end position="125"/>
    </location>
</feature>
<reference evidence="5" key="2">
    <citation type="submission" date="2022-10" db="EMBL/GenBank/DDBJ databases">
        <authorList>
            <consortium name="ENA_rothamsted_submissions"/>
            <consortium name="culmorum"/>
            <person name="King R."/>
        </authorList>
    </citation>
    <scope>NUCLEOTIDE SEQUENCE</scope>
</reference>
<dbReference type="PROSITE" id="PS51031">
    <property type="entry name" value="BESS"/>
    <property type="match status" value="1"/>
</dbReference>
<dbReference type="Pfam" id="PF02944">
    <property type="entry name" value="BESS"/>
    <property type="match status" value="1"/>
</dbReference>
<accession>A0A9N9X467</accession>
<dbReference type="InterPro" id="IPR039353">
    <property type="entry name" value="TF_Adf1"/>
</dbReference>
<dbReference type="GO" id="GO:0005634">
    <property type="term" value="C:nucleus"/>
    <property type="evidence" value="ECO:0007669"/>
    <property type="project" value="UniProtKB-SubCell"/>
</dbReference>
<evidence type="ECO:0008006" key="7">
    <source>
        <dbReference type="Google" id="ProtNLM"/>
    </source>
</evidence>
<evidence type="ECO:0000313" key="6">
    <source>
        <dbReference type="Proteomes" id="UP001153737"/>
    </source>
</evidence>
<proteinExistence type="predicted"/>
<organism evidence="5 6">
    <name type="scientific">Phaedon cochleariae</name>
    <name type="common">Mustard beetle</name>
    <dbReference type="NCBI Taxonomy" id="80249"/>
    <lineage>
        <taxon>Eukaryota</taxon>
        <taxon>Metazoa</taxon>
        <taxon>Ecdysozoa</taxon>
        <taxon>Arthropoda</taxon>
        <taxon>Hexapoda</taxon>
        <taxon>Insecta</taxon>
        <taxon>Pterygota</taxon>
        <taxon>Neoptera</taxon>
        <taxon>Endopterygota</taxon>
        <taxon>Coleoptera</taxon>
        <taxon>Polyphaga</taxon>
        <taxon>Cucujiformia</taxon>
        <taxon>Chrysomeloidea</taxon>
        <taxon>Chrysomelidae</taxon>
        <taxon>Chrysomelinae</taxon>
        <taxon>Chrysomelini</taxon>
        <taxon>Phaedon</taxon>
    </lineage>
</organism>
<evidence type="ECO:0000259" key="4">
    <source>
        <dbReference type="PROSITE" id="PS51031"/>
    </source>
</evidence>
<evidence type="ECO:0000256" key="2">
    <source>
        <dbReference type="SAM" id="MobiDB-lite"/>
    </source>
</evidence>
<name>A0A9N9X467_PHACE</name>
<keyword evidence="6" id="KW-1185">Reference proteome</keyword>
<sequence>MDIEVLIAAVFKRTPIWDKRHKLHSNRNSVDRYWKEISNEIIEDEAKVRKKWKYLRDQFSVELGKLPVRRSGDAAEDDLQSKWPYFSQLLFLKDIVKPRASSGNLSSGRKSTQQTYEYDASQASTGGDRLDEDEDDNQTTQDSNQDEIVSENIEEGGTENNEENGTENVKKDSVHNNLTSPASTSTVTPVTKRRRTLNDTFNASVLEIEKRKLEYLEAKSKRNKDQEDEHLLFFKSLLPHVRKIPQSRILSFRCRVQELVNQSAYNETAICTQPSTSSSPFSCSNSSGYGVPNQNIPPSDDNTTAYNFSLTDYTDL</sequence>
<gene>
    <name evidence="5" type="ORF">PHAECO_LOCUS9697</name>
</gene>
<dbReference type="AlphaFoldDB" id="A0A9N9X467"/>
<keyword evidence="1" id="KW-0539">Nucleus</keyword>
<evidence type="ECO:0000259" key="3">
    <source>
        <dbReference type="PROSITE" id="PS51029"/>
    </source>
</evidence>
<dbReference type="OrthoDB" id="5803771at2759"/>
<dbReference type="GO" id="GO:0006357">
    <property type="term" value="P:regulation of transcription by RNA polymerase II"/>
    <property type="evidence" value="ECO:0007669"/>
    <property type="project" value="TreeGrafter"/>
</dbReference>
<comment type="subcellular location">
    <subcellularLocation>
        <location evidence="1">Nucleus</location>
    </subcellularLocation>
</comment>
<dbReference type="SMART" id="SM00595">
    <property type="entry name" value="MADF"/>
    <property type="match status" value="1"/>
</dbReference>
<protein>
    <recommendedName>
        <fullName evidence="7">MADF domain-containing protein</fullName>
    </recommendedName>
</protein>
<dbReference type="PANTHER" id="PTHR12243">
    <property type="entry name" value="MADF DOMAIN TRANSCRIPTION FACTOR"/>
    <property type="match status" value="1"/>
</dbReference>
<dbReference type="Proteomes" id="UP001153737">
    <property type="component" value="Chromosome 5"/>
</dbReference>
<feature type="compositionally biased region" description="Low complexity" evidence="2">
    <location>
        <begin position="179"/>
        <end position="190"/>
    </location>
</feature>
<dbReference type="Pfam" id="PF10545">
    <property type="entry name" value="MADF_DNA_bdg"/>
    <property type="match status" value="1"/>
</dbReference>
<evidence type="ECO:0000313" key="5">
    <source>
        <dbReference type="EMBL" id="CAG9822198.1"/>
    </source>
</evidence>
<feature type="domain" description="BESS" evidence="4">
    <location>
        <begin position="227"/>
        <end position="266"/>
    </location>
</feature>
<reference evidence="5" key="1">
    <citation type="submission" date="2022-01" db="EMBL/GenBank/DDBJ databases">
        <authorList>
            <person name="King R."/>
        </authorList>
    </citation>
    <scope>NUCLEOTIDE SEQUENCE</scope>
</reference>
<dbReference type="InterPro" id="IPR006578">
    <property type="entry name" value="MADF-dom"/>
</dbReference>
<feature type="compositionally biased region" description="Acidic residues" evidence="2">
    <location>
        <begin position="144"/>
        <end position="165"/>
    </location>
</feature>
<dbReference type="GO" id="GO:0003677">
    <property type="term" value="F:DNA binding"/>
    <property type="evidence" value="ECO:0007669"/>
    <property type="project" value="InterPro"/>
</dbReference>
<feature type="region of interest" description="Disordered" evidence="2">
    <location>
        <begin position="100"/>
        <end position="193"/>
    </location>
</feature>
<dbReference type="InterPro" id="IPR004210">
    <property type="entry name" value="BESS_motif"/>
</dbReference>
<evidence type="ECO:0000256" key="1">
    <source>
        <dbReference type="PROSITE-ProRule" id="PRU00371"/>
    </source>
</evidence>
<dbReference type="PANTHER" id="PTHR12243:SF69">
    <property type="entry name" value="SI:CH73-59F11.3"/>
    <property type="match status" value="1"/>
</dbReference>
<dbReference type="PROSITE" id="PS51029">
    <property type="entry name" value="MADF"/>
    <property type="match status" value="1"/>
</dbReference>
<dbReference type="GO" id="GO:0005667">
    <property type="term" value="C:transcription regulator complex"/>
    <property type="evidence" value="ECO:0007669"/>
    <property type="project" value="TreeGrafter"/>
</dbReference>
<dbReference type="EMBL" id="OU896711">
    <property type="protein sequence ID" value="CAG9822198.1"/>
    <property type="molecule type" value="Genomic_DNA"/>
</dbReference>